<dbReference type="EMBL" id="SIHI01000007">
    <property type="protein sequence ID" value="TWT52185.1"/>
    <property type="molecule type" value="Genomic_DNA"/>
</dbReference>
<name>A0A5C5WPJ8_9PLAN</name>
<accession>A0A5C5WPJ8</accession>
<evidence type="ECO:0000313" key="1">
    <source>
        <dbReference type="EMBL" id="TWT52185.1"/>
    </source>
</evidence>
<comment type="caution">
    <text evidence="1">The sequence shown here is derived from an EMBL/GenBank/DDBJ whole genome shotgun (WGS) entry which is preliminary data.</text>
</comment>
<evidence type="ECO:0008006" key="3">
    <source>
        <dbReference type="Google" id="ProtNLM"/>
    </source>
</evidence>
<reference evidence="1 2" key="1">
    <citation type="submission" date="2019-02" db="EMBL/GenBank/DDBJ databases">
        <title>Deep-cultivation of Planctomycetes and their phenomic and genomic characterization uncovers novel biology.</title>
        <authorList>
            <person name="Wiegand S."/>
            <person name="Jogler M."/>
            <person name="Boedeker C."/>
            <person name="Pinto D."/>
            <person name="Vollmers J."/>
            <person name="Rivas-Marin E."/>
            <person name="Kohn T."/>
            <person name="Peeters S.H."/>
            <person name="Heuer A."/>
            <person name="Rast P."/>
            <person name="Oberbeckmann S."/>
            <person name="Bunk B."/>
            <person name="Jeske O."/>
            <person name="Meyerdierks A."/>
            <person name="Storesund J.E."/>
            <person name="Kallscheuer N."/>
            <person name="Luecker S."/>
            <person name="Lage O.M."/>
            <person name="Pohl T."/>
            <person name="Merkel B.J."/>
            <person name="Hornburger P."/>
            <person name="Mueller R.-W."/>
            <person name="Bruemmer F."/>
            <person name="Labrenz M."/>
            <person name="Spormann A.M."/>
            <person name="Op Den Camp H."/>
            <person name="Overmann J."/>
            <person name="Amann R."/>
            <person name="Jetten M.S.M."/>
            <person name="Mascher T."/>
            <person name="Medema M.H."/>
            <person name="Devos D.P."/>
            <person name="Kaster A.-K."/>
            <person name="Ovreas L."/>
            <person name="Rohde M."/>
            <person name="Galperin M.Y."/>
            <person name="Jogler C."/>
        </authorList>
    </citation>
    <scope>NUCLEOTIDE SEQUENCE [LARGE SCALE GENOMIC DNA]</scope>
    <source>
        <strain evidence="1 2">KOR42</strain>
    </source>
</reference>
<evidence type="ECO:0000313" key="2">
    <source>
        <dbReference type="Proteomes" id="UP000317243"/>
    </source>
</evidence>
<gene>
    <name evidence="1" type="ORF">KOR42_30530</name>
</gene>
<sequence length="840" mass="93461">MVIRIRQLLVTILLLGGLSFRNGYGDVPVLNVDGQPLAANVARLIECRQAMGAPFPEDLLIELKAAVQDQESMHIQELLDSEVLLAVHLNPEYRTKVTRGPAKALLTQNGYQLFLVKVVNESTLTERLRVSSPQAGNVYSGVSALILQRQQQEHLGDSDPQQLSPNRSSDSSSKRIFQFELFSDPPLTDRLSGLGVEYFLLLAYCSEDGKREATLAFDVGQGTQDLGFRGEIPILFEIRPALPVRLSIFDEDGTRTTARLTIRDSKGRVLPPQPKRLAPDFFFQEQIYRHDGEMVSLAPGEYTIQSSRGPEYVVQEQKITVDPHTENSVEIHLQRWVNPMEFGFYSGDHHIHGAGCAHYQDPTQGVSPVDMFRQVKGEGLNVGCVLTWGPCFDFQRRYFSPQADLISEPHTKLKYDLEISGFGSAALGHVCLLNLSDQVYPGTNGTTDGWPTWTVPVMRWAKEQGGVTGYPHSDMRIDEARYADWLVERHDENGDEEVSIDESEEILLPEKFGLMDEDATGTLSRSEIARAADQAANGLPNLVLPSMNGSGAMEIFVSASEGVCDFTSAMDTGRIGELNTWYHLLNCGFPIKLSGETDFPCMSSRRVGQGRVYVKIADEKRQEFEFADWCAGLAAGRSYVSDGYAHALKFEVGGKEPGTGKLNLKRPSVLLVEGLVSFAPDTPVAVAHGTQPNSDGRREIGDTRVLHGERSDQYIHGGERRVEVIRNGRVVASQVVPADGKPHRITLSINVFQSSWVALRQFPQLHTNPVEVIVSEEPIRSSEESAEWCLQSVELLWASRNHLIDESERDDAREAYDRAIETYRTRGRDAKRIREALVVP</sequence>
<keyword evidence="2" id="KW-1185">Reference proteome</keyword>
<proteinExistence type="predicted"/>
<dbReference type="PROSITE" id="PS00018">
    <property type="entry name" value="EF_HAND_1"/>
    <property type="match status" value="1"/>
</dbReference>
<dbReference type="NCBIfam" id="NF038032">
    <property type="entry name" value="CehA_McbA_metalo"/>
    <property type="match status" value="1"/>
</dbReference>
<protein>
    <recommendedName>
        <fullName evidence="3">EF-hand domain-containing protein</fullName>
    </recommendedName>
</protein>
<organism evidence="1 2">
    <name type="scientific">Thalassoglobus neptunius</name>
    <dbReference type="NCBI Taxonomy" id="1938619"/>
    <lineage>
        <taxon>Bacteria</taxon>
        <taxon>Pseudomonadati</taxon>
        <taxon>Planctomycetota</taxon>
        <taxon>Planctomycetia</taxon>
        <taxon>Planctomycetales</taxon>
        <taxon>Planctomycetaceae</taxon>
        <taxon>Thalassoglobus</taxon>
    </lineage>
</organism>
<dbReference type="RefSeq" id="WP_146510549.1">
    <property type="nucleotide sequence ID" value="NZ_SIHI01000007.1"/>
</dbReference>
<dbReference type="OrthoDB" id="9812921at2"/>
<dbReference type="Proteomes" id="UP000317243">
    <property type="component" value="Unassembled WGS sequence"/>
</dbReference>
<dbReference type="AlphaFoldDB" id="A0A5C5WPJ8"/>
<dbReference type="InterPro" id="IPR018247">
    <property type="entry name" value="EF_Hand_1_Ca_BS"/>
</dbReference>
<dbReference type="Gene3D" id="1.10.238.10">
    <property type="entry name" value="EF-hand"/>
    <property type="match status" value="1"/>
</dbReference>